<comment type="caution">
    <text evidence="3">The sequence shown here is derived from an EMBL/GenBank/DDBJ whole genome shotgun (WGS) entry which is preliminary data.</text>
</comment>
<gene>
    <name evidence="3" type="ORF">NWE73_05535</name>
</gene>
<dbReference type="Proteomes" id="UP001152321">
    <property type="component" value="Unassembled WGS sequence"/>
</dbReference>
<feature type="transmembrane region" description="Helical" evidence="1">
    <location>
        <begin position="61"/>
        <end position="81"/>
    </location>
</feature>
<keyword evidence="1" id="KW-1133">Transmembrane helix</keyword>
<reference evidence="3" key="1">
    <citation type="submission" date="2022-08" db="EMBL/GenBank/DDBJ databases">
        <title>Novel Bdellovibrio Species Isolated from Svalbard: Designation Bdellovibrio svalbardensis.</title>
        <authorList>
            <person name="Mitchell R.J."/>
            <person name="Choi S.Y."/>
        </authorList>
    </citation>
    <scope>NUCLEOTIDE SEQUENCE</scope>
    <source>
        <strain evidence="3">PAP01</strain>
    </source>
</reference>
<organism evidence="3 4">
    <name type="scientific">Bdellovibrio svalbardensis</name>
    <dbReference type="NCBI Taxonomy" id="2972972"/>
    <lineage>
        <taxon>Bacteria</taxon>
        <taxon>Pseudomonadati</taxon>
        <taxon>Bdellovibrionota</taxon>
        <taxon>Bdellovibrionia</taxon>
        <taxon>Bdellovibrionales</taxon>
        <taxon>Pseudobdellovibrionaceae</taxon>
        <taxon>Bdellovibrio</taxon>
    </lineage>
</organism>
<keyword evidence="1" id="KW-0472">Membrane</keyword>
<evidence type="ECO:0000256" key="1">
    <source>
        <dbReference type="SAM" id="Phobius"/>
    </source>
</evidence>
<dbReference type="Gene3D" id="1.10.390.10">
    <property type="entry name" value="Neutral Protease Domain 2"/>
    <property type="match status" value="1"/>
</dbReference>
<keyword evidence="4" id="KW-1185">Reference proteome</keyword>
<feature type="transmembrane region" description="Helical" evidence="1">
    <location>
        <begin position="156"/>
        <end position="175"/>
    </location>
</feature>
<name>A0ABT6DG33_9BACT</name>
<feature type="transmembrane region" description="Helical" evidence="1">
    <location>
        <begin position="445"/>
        <end position="468"/>
    </location>
</feature>
<feature type="transmembrane region" description="Helical" evidence="1">
    <location>
        <begin position="250"/>
        <end position="270"/>
    </location>
</feature>
<dbReference type="InterPro" id="IPR014782">
    <property type="entry name" value="Peptidase_M1_dom"/>
</dbReference>
<evidence type="ECO:0000313" key="3">
    <source>
        <dbReference type="EMBL" id="MDG0815813.1"/>
    </source>
</evidence>
<feature type="transmembrane region" description="Helical" evidence="1">
    <location>
        <begin position="112"/>
        <end position="136"/>
    </location>
</feature>
<sequence>MFASLFAFEIKNRLLRWSSLIYFLVYLSLAFLIGISFAGAFKGVVVNFGLSNKLVLNSPVVLSYLICFLSYLGLLVVAPIFGQSINQDFESGFQQILFATPIRKFTYFFVRYSASAIASLAILSSLAIGLWLATLMPFVDQSLVGANHLSYYLNPYFFSLIPNILIFGAIFISVVSLAKKMAPVYVASIAVFTGWMISQNLTSDLENKLVASLIEPFGLEATSQVIRYWSVAEQSTQNIPLTGYLLYNRLLWFAVGLVFLLVGYISFNPFKAPSASKKKKKVLEIEEKAYEKIDYSRIQAESKTSSWKVFLGLAVSEFKQAFSNVYFLMILLCGLLYIFAISGEIGKFYGTETLPVTYHVLDVVSNTFSLFVIIITTYYAGELVWKDRELKFNELVDSKPVSNLYLYLSKLLSLSLIQVFLAVVIFLCCILIQTFKGYHKYEFGLYFQHLIVYWLPAKILTCIFALFIQSVAKNKYVGHSFVVLYYIALIWLPSFGLDHKLYLIGVLPHAFYSDMNQYGATAWPFFVFAVYWGLFHIALADLTVLFWRRGSNLTWKERQKEFFQRINKTHKAVLTSSLVAWASVGGFIFYNTNVLNIYKTQKQQEQDQVNYEIRYKSYEHKAMPELIDVNVKADIYPETQQLKASATLIYKNKTKEDISEFLMSFNDQIQVQKFAWSNEATLVKKDTDLPVSLYKFAKPMKPGDEVTLHYEAELSPKGFQNSDFSKKIVENGSFFYGSDFIPMMGYNDGGEIAQDKTRRKYNLPERPRMNDIKDLTALNKTYISSEATWINFEATVSTTSDQIAIAPGYLQKEWNEGGRRYFHYKMDRPILNFFAFMSARYEVLRDKWNDVNIEIYYHPGHIEDLQRMVKSIKKSFDYFTVNFSPYQFRQARILEFPRYQMFAQAFPNTIPYSEAIGFIAKVDDSKPTEIDFPFYVTSHEIAHQWWAHQVIGGNVQGATMLSESLAQYSALMVMEKEYGPLKMRKFLKYELDKYLKSRGSETKKELPLAYNENQPYIHYNKGSIVFYALKDYLGEEVVNKVLRDFIKDVGFQDAPFTRSVELVERFKKVALPEQKHLITDLFETITLWDNQTRKVTYKKNDKGYLVTLTTQNQKLRADELGKETEVPLQDMIDIGVTDKDGNFLYLKKHLVKSGANEFKIQVTTLPAKAGVDPINKLIDRIPDDNLVTAEEEK</sequence>
<feature type="transmembrane region" description="Helical" evidence="1">
    <location>
        <begin position="480"/>
        <end position="502"/>
    </location>
</feature>
<feature type="transmembrane region" description="Helical" evidence="1">
    <location>
        <begin position="325"/>
        <end position="343"/>
    </location>
</feature>
<proteinExistence type="predicted"/>
<dbReference type="InterPro" id="IPR027268">
    <property type="entry name" value="Peptidase_M4/M1_CTD_sf"/>
</dbReference>
<dbReference type="EMBL" id="JANRMI010000002">
    <property type="protein sequence ID" value="MDG0815813.1"/>
    <property type="molecule type" value="Genomic_DNA"/>
</dbReference>
<protein>
    <recommendedName>
        <fullName evidence="2">Peptidase M1 membrane alanine aminopeptidase domain-containing protein</fullName>
    </recommendedName>
</protein>
<feature type="domain" description="Peptidase M1 membrane alanine aminopeptidase" evidence="2">
    <location>
        <begin position="873"/>
        <end position="1054"/>
    </location>
</feature>
<evidence type="ECO:0000313" key="4">
    <source>
        <dbReference type="Proteomes" id="UP001152321"/>
    </source>
</evidence>
<feature type="transmembrane region" description="Helical" evidence="1">
    <location>
        <begin position="363"/>
        <end position="381"/>
    </location>
</feature>
<dbReference type="SUPFAM" id="SSF55486">
    <property type="entry name" value="Metalloproteases ('zincins'), catalytic domain"/>
    <property type="match status" value="1"/>
</dbReference>
<feature type="transmembrane region" description="Helical" evidence="1">
    <location>
        <begin position="569"/>
        <end position="590"/>
    </location>
</feature>
<accession>A0ABT6DG33</accession>
<feature type="transmembrane region" description="Helical" evidence="1">
    <location>
        <begin position="20"/>
        <end position="41"/>
    </location>
</feature>
<feature type="transmembrane region" description="Helical" evidence="1">
    <location>
        <begin position="182"/>
        <end position="198"/>
    </location>
</feature>
<feature type="transmembrane region" description="Helical" evidence="1">
    <location>
        <begin position="411"/>
        <end position="433"/>
    </location>
</feature>
<evidence type="ECO:0000259" key="2">
    <source>
        <dbReference type="Pfam" id="PF01433"/>
    </source>
</evidence>
<keyword evidence="1" id="KW-0812">Transmembrane</keyword>
<dbReference type="RefSeq" id="WP_277577292.1">
    <property type="nucleotide sequence ID" value="NZ_JANRMI010000002.1"/>
</dbReference>
<dbReference type="Pfam" id="PF01433">
    <property type="entry name" value="Peptidase_M1"/>
    <property type="match status" value="1"/>
</dbReference>
<feature type="transmembrane region" description="Helical" evidence="1">
    <location>
        <begin position="522"/>
        <end position="548"/>
    </location>
</feature>